<protein>
    <submittedName>
        <fullName evidence="3">CehA/McbA family metallohydrolase</fullName>
    </submittedName>
</protein>
<evidence type="ECO:0000256" key="1">
    <source>
        <dbReference type="SAM" id="MobiDB-lite"/>
    </source>
</evidence>
<dbReference type="SUPFAM" id="SSF89550">
    <property type="entry name" value="PHP domain-like"/>
    <property type="match status" value="1"/>
</dbReference>
<dbReference type="Gene3D" id="3.20.20.140">
    <property type="entry name" value="Metal-dependent hydrolases"/>
    <property type="match status" value="1"/>
</dbReference>
<feature type="domain" description="Polymerase/histidinol phosphatase N-terminal" evidence="2">
    <location>
        <begin position="271"/>
        <end position="335"/>
    </location>
</feature>
<feature type="region of interest" description="Disordered" evidence="1">
    <location>
        <begin position="530"/>
        <end position="566"/>
    </location>
</feature>
<name>A0ABT2CEN3_9ACTN</name>
<evidence type="ECO:0000313" key="3">
    <source>
        <dbReference type="EMBL" id="MCS0635874.1"/>
    </source>
</evidence>
<feature type="compositionally biased region" description="Basic and acidic residues" evidence="1">
    <location>
        <begin position="1"/>
        <end position="19"/>
    </location>
</feature>
<keyword evidence="4" id="KW-1185">Reference proteome</keyword>
<dbReference type="Proteomes" id="UP001431313">
    <property type="component" value="Unassembled WGS sequence"/>
</dbReference>
<sequence>MDERGYERRGELTDGHTDEGTAAEGTDGRTDQGAAGRTDEDAAGRTDRRTGEGTAGRTDRGTAGRTGKVRRREAGPEPAFGRRAFVAAGAGAVLAEGPAPGLASAPAAYADGGDGSDGRPAGGERTYTVRGNLPPGAPDYVYVPLQVPPGVRELAVSYTYERPPVPAGTPGNALDIGLFDQRGTGAEGFRGWSGGARSEFSVRAEAATPGYLPGPVRPGTWQVVLAPYTVAPGGLAYTLTVTLRFGPPGRTPEPVHPPGRARGRGRAWYRGDCHLHTVHSDGRRTPAEVAAAARAAGLDFINSSEHNTTSAHAAWEGLWGDDLLILTGEEVTTRTGHAVAIGTDPGAFADWRYRARDGRFGRVARGIHRAGGLVVPAHPHAGCPGCAWKHGYAEADAVEVWNGPWTAEDELALGDWDARLTGSGRWLPAMGGSDAHREPDHVGLPQTVVLADELSRAAILAGLRAGRSYVSESAALSVELTATGGRGAVAGPGERLRVAPDTPVTVRLAVTGAAPGCTARLVTDQGVLRTAALPGPTPPPGAGAGTGAAAATTGPGSGRSAAATTGPGTATGAAIGTGARTAAAVVEWTTTAGYAAYVRAEVRHPATLPGLPGAMAAFTNPVFLGRERPDGGARGSALL</sequence>
<evidence type="ECO:0000259" key="2">
    <source>
        <dbReference type="SMART" id="SM00481"/>
    </source>
</evidence>
<dbReference type="PANTHER" id="PTHR42924:SF3">
    <property type="entry name" value="POLYMERASE_HISTIDINOL PHOSPHATASE N-TERMINAL DOMAIN-CONTAINING PROTEIN"/>
    <property type="match status" value="1"/>
</dbReference>
<dbReference type="NCBIfam" id="NF038032">
    <property type="entry name" value="CehA_McbA_metalo"/>
    <property type="match status" value="1"/>
</dbReference>
<proteinExistence type="predicted"/>
<reference evidence="3" key="1">
    <citation type="submission" date="2022-08" db="EMBL/GenBank/DDBJ databases">
        <authorList>
            <person name="Somphong A."/>
            <person name="Phongsopitanun W."/>
        </authorList>
    </citation>
    <scope>NUCLEOTIDE SEQUENCE</scope>
    <source>
        <strain evidence="3">LP05-1</strain>
    </source>
</reference>
<dbReference type="RefSeq" id="WP_258786811.1">
    <property type="nucleotide sequence ID" value="NZ_JANUGQ010000006.1"/>
</dbReference>
<dbReference type="InterPro" id="IPR016195">
    <property type="entry name" value="Pol/histidinol_Pase-like"/>
</dbReference>
<gene>
    <name evidence="3" type="ORF">NX801_09380</name>
</gene>
<accession>A0ABT2CEN3</accession>
<organism evidence="3 4">
    <name type="scientific">Streptomyces pyxinae</name>
    <dbReference type="NCBI Taxonomy" id="2970734"/>
    <lineage>
        <taxon>Bacteria</taxon>
        <taxon>Bacillati</taxon>
        <taxon>Actinomycetota</taxon>
        <taxon>Actinomycetes</taxon>
        <taxon>Kitasatosporales</taxon>
        <taxon>Streptomycetaceae</taxon>
        <taxon>Streptomyces</taxon>
    </lineage>
</organism>
<dbReference type="CDD" id="cd07432">
    <property type="entry name" value="PHP_HisPPase"/>
    <property type="match status" value="1"/>
</dbReference>
<feature type="region of interest" description="Disordered" evidence="1">
    <location>
        <begin position="106"/>
        <end position="125"/>
    </location>
</feature>
<dbReference type="InterPro" id="IPR052018">
    <property type="entry name" value="PHP_domain"/>
</dbReference>
<feature type="region of interest" description="Disordered" evidence="1">
    <location>
        <begin position="1"/>
        <end position="77"/>
    </location>
</feature>
<comment type="caution">
    <text evidence="3">The sequence shown here is derived from an EMBL/GenBank/DDBJ whole genome shotgun (WGS) entry which is preliminary data.</text>
</comment>
<feature type="compositionally biased region" description="Low complexity" evidence="1">
    <location>
        <begin position="547"/>
        <end position="566"/>
    </location>
</feature>
<dbReference type="InterPro" id="IPR003141">
    <property type="entry name" value="Pol/His_phosphatase_N"/>
</dbReference>
<evidence type="ECO:0000313" key="4">
    <source>
        <dbReference type="Proteomes" id="UP001431313"/>
    </source>
</evidence>
<dbReference type="PANTHER" id="PTHR42924">
    <property type="entry name" value="EXONUCLEASE"/>
    <property type="match status" value="1"/>
</dbReference>
<dbReference type="EMBL" id="JANUGQ010000006">
    <property type="protein sequence ID" value="MCS0635874.1"/>
    <property type="molecule type" value="Genomic_DNA"/>
</dbReference>
<dbReference type="SMART" id="SM00481">
    <property type="entry name" value="POLIIIAc"/>
    <property type="match status" value="1"/>
</dbReference>
<feature type="compositionally biased region" description="Basic and acidic residues" evidence="1">
    <location>
        <begin position="37"/>
        <end position="62"/>
    </location>
</feature>